<evidence type="ECO:0000313" key="5">
    <source>
        <dbReference type="Proteomes" id="UP001205906"/>
    </source>
</evidence>
<name>A0ABT1CAB4_9HYPH</name>
<keyword evidence="5" id="KW-1185">Reference proteome</keyword>
<reference evidence="4 5" key="1">
    <citation type="submission" date="2022-06" db="EMBL/GenBank/DDBJ databases">
        <title>Mesorhizobium sp. strain RP14 Genome sequencing and assembly.</title>
        <authorList>
            <person name="Kim I."/>
        </authorList>
    </citation>
    <scope>NUCLEOTIDE SEQUENCE [LARGE SCALE GENOMIC DNA]</scope>
    <source>
        <strain evidence="5">RP14(2022)</strain>
    </source>
</reference>
<dbReference type="CDD" id="cd00060">
    <property type="entry name" value="FHA"/>
    <property type="match status" value="1"/>
</dbReference>
<evidence type="ECO:0000313" key="4">
    <source>
        <dbReference type="EMBL" id="MCO6051762.1"/>
    </source>
</evidence>
<comment type="caution">
    <text evidence="4">The sequence shown here is derived from an EMBL/GenBank/DDBJ whole genome shotgun (WGS) entry which is preliminary data.</text>
</comment>
<feature type="region of interest" description="Disordered" evidence="2">
    <location>
        <begin position="159"/>
        <end position="235"/>
    </location>
</feature>
<proteinExistence type="predicted"/>
<evidence type="ECO:0000256" key="1">
    <source>
        <dbReference type="SAM" id="Coils"/>
    </source>
</evidence>
<dbReference type="Gene3D" id="2.60.200.20">
    <property type="match status" value="1"/>
</dbReference>
<feature type="domain" description="FHA" evidence="3">
    <location>
        <begin position="27"/>
        <end position="77"/>
    </location>
</feature>
<accession>A0ABT1CAB4</accession>
<feature type="coiled-coil region" evidence="1">
    <location>
        <begin position="263"/>
        <end position="327"/>
    </location>
</feature>
<dbReference type="InterPro" id="IPR000253">
    <property type="entry name" value="FHA_dom"/>
</dbReference>
<dbReference type="PROSITE" id="PS50006">
    <property type="entry name" value="FHA_DOMAIN"/>
    <property type="match status" value="1"/>
</dbReference>
<dbReference type="EMBL" id="JAMXQS010000009">
    <property type="protein sequence ID" value="MCO6051762.1"/>
    <property type="molecule type" value="Genomic_DNA"/>
</dbReference>
<sequence>MRLRLVKQGGEQVAGEKGWRLLEQGEMTLGRANTCSWVIADPERRTSSLHCRITRDAQGFALRDESTNGTVVDNRSLAQGETVRLRDGSVVAISGNRFRVEITGEIEPDWVDPDQNLSLGDEVPSITSILADVAPSGRTATGILPGRLGDDWMNEEVERTPREGRAQPASRASVGWGGPPDTSVLAGGGVLPDDWDTEAEAGSRSEHVMATSTRVRLPSVPRSPDTNQAPVQAGGPTADEALDAFLQGLGESGGLVEDPLLFLRRMGAEVHTMREALRSAEREMRELYDDLGEAPPIAPATDLATRLTEVRRDRERLVDALRELLRETDKLDPDALERRAAVETAGPPSVRDRLTPALTRMRGIWSLFSKTYRGVSVNGSPRARFTARLMGTATPVDDEFEELRADPSSAKPER</sequence>
<keyword evidence="1" id="KW-0175">Coiled coil</keyword>
<organism evidence="4 5">
    <name type="scientific">Mesorhizobium liriopis</name>
    <dbReference type="NCBI Taxonomy" id="2953882"/>
    <lineage>
        <taxon>Bacteria</taxon>
        <taxon>Pseudomonadati</taxon>
        <taxon>Pseudomonadota</taxon>
        <taxon>Alphaproteobacteria</taxon>
        <taxon>Hyphomicrobiales</taxon>
        <taxon>Phyllobacteriaceae</taxon>
        <taxon>Mesorhizobium</taxon>
    </lineage>
</organism>
<dbReference type="SMART" id="SM00240">
    <property type="entry name" value="FHA"/>
    <property type="match status" value="1"/>
</dbReference>
<dbReference type="Proteomes" id="UP001205906">
    <property type="component" value="Unassembled WGS sequence"/>
</dbReference>
<dbReference type="Pfam" id="PF00498">
    <property type="entry name" value="FHA"/>
    <property type="match status" value="1"/>
</dbReference>
<evidence type="ECO:0000259" key="3">
    <source>
        <dbReference type="PROSITE" id="PS50006"/>
    </source>
</evidence>
<dbReference type="InterPro" id="IPR008984">
    <property type="entry name" value="SMAD_FHA_dom_sf"/>
</dbReference>
<protein>
    <submittedName>
        <fullName evidence="4">FHA domain-containing protein</fullName>
    </submittedName>
</protein>
<gene>
    <name evidence="4" type="ORF">NGM99_18410</name>
</gene>
<dbReference type="SUPFAM" id="SSF49879">
    <property type="entry name" value="SMAD/FHA domain"/>
    <property type="match status" value="1"/>
</dbReference>
<evidence type="ECO:0000256" key="2">
    <source>
        <dbReference type="SAM" id="MobiDB-lite"/>
    </source>
</evidence>
<dbReference type="RefSeq" id="WP_252821660.1">
    <property type="nucleotide sequence ID" value="NZ_JAMXQS010000009.1"/>
</dbReference>